<accession>M1Y2J5</accession>
<dbReference type="EMBL" id="HF582854">
    <property type="protein sequence ID" value="CCQ36721.1"/>
    <property type="molecule type" value="Genomic_DNA"/>
</dbReference>
<dbReference type="InterPro" id="IPR058703">
    <property type="entry name" value="PIN-containing"/>
</dbReference>
<gene>
    <name evidence="1" type="ordered locus">Nmlp_2561</name>
</gene>
<reference evidence="1 2" key="1">
    <citation type="journal article" date="2013" name="Genome Announc.">
        <title>Genome of the haloarchaeon Natronomonas moolapensis, a neutrophilic member of a previously haloalkaliphilic genus.</title>
        <authorList>
            <person name="Dyall-Smith M.L."/>
            <person name="Pfeiffer F."/>
            <person name="Oberwinkler T."/>
            <person name="Klee K."/>
            <person name="Rampp M."/>
            <person name="Palm P."/>
            <person name="Gross K."/>
            <person name="Schuster S.C."/>
            <person name="Oesterhelt D."/>
        </authorList>
    </citation>
    <scope>NUCLEOTIDE SEQUENCE [LARGE SCALE GENOMIC DNA]</scope>
    <source>
        <strain evidence="2">DSM 18674 / JCM 14361 / 8.8.11</strain>
    </source>
</reference>
<name>M1Y2J5_NATM8</name>
<evidence type="ECO:0000313" key="2">
    <source>
        <dbReference type="Proteomes" id="UP000011867"/>
    </source>
</evidence>
<evidence type="ECO:0000313" key="1">
    <source>
        <dbReference type="EMBL" id="CCQ36721.1"/>
    </source>
</evidence>
<dbReference type="RefSeq" id="WP_015409503.1">
    <property type="nucleotide sequence ID" value="NC_020388.1"/>
</dbReference>
<protein>
    <submittedName>
        <fullName evidence="1">Uncharacterized protein</fullName>
    </submittedName>
</protein>
<dbReference type="AlphaFoldDB" id="M1Y2J5"/>
<dbReference type="OrthoDB" id="198445at2157"/>
<dbReference type="Proteomes" id="UP000011867">
    <property type="component" value="Chromosome"/>
</dbReference>
<dbReference type="KEGG" id="nmo:Nmlp_2561"/>
<dbReference type="GeneID" id="14651365"/>
<dbReference type="eggNOG" id="arCOG04497">
    <property type="taxonomic scope" value="Archaea"/>
</dbReference>
<dbReference type="STRING" id="268739.Nmlp_2561"/>
<dbReference type="HOGENOM" id="CLU_113180_0_0_2"/>
<proteinExistence type="predicted"/>
<sequence length="177" mass="20077">MPEHLFPDVESHLIDTNLFIRFERHDTIGLLERAVTEHDIVLLVPQRVYEELTPESCPYDQPPIDDAIESGWVQVLDEVDYSNPIVSATMDMVRQYISVASDRPEHTVEQADAEVGGAAATLLEDGRTNSIAIYTNDRAAFRGIERALSQHNYENHVQLIKAFDFADTVENRYQFSG</sequence>
<organism evidence="1 2">
    <name type="scientific">Natronomonas moolapensis (strain DSM 18674 / CECT 7526 / JCM 14361 / 8.8.11)</name>
    <dbReference type="NCBI Taxonomy" id="268739"/>
    <lineage>
        <taxon>Archaea</taxon>
        <taxon>Methanobacteriati</taxon>
        <taxon>Methanobacteriota</taxon>
        <taxon>Stenosarchaea group</taxon>
        <taxon>Halobacteria</taxon>
        <taxon>Halobacteriales</taxon>
        <taxon>Natronomonadaceae</taxon>
        <taxon>Natronomonas</taxon>
    </lineage>
</organism>
<keyword evidence="2" id="KW-1185">Reference proteome</keyword>
<dbReference type="Pfam" id="PF26425">
    <property type="entry name" value="PIN_halo"/>
    <property type="match status" value="1"/>
</dbReference>